<accession>A0ABW4E424</accession>
<keyword evidence="2" id="KW-1185">Reference proteome</keyword>
<dbReference type="RefSeq" id="WP_125753773.1">
    <property type="nucleotide sequence ID" value="NZ_JBHTON010000014.1"/>
</dbReference>
<evidence type="ECO:0000313" key="2">
    <source>
        <dbReference type="Proteomes" id="UP001597252"/>
    </source>
</evidence>
<organism evidence="1 2">
    <name type="scientific">Lacticaseibacillus baoqingensis</name>
    <dbReference type="NCBI Taxonomy" id="2486013"/>
    <lineage>
        <taxon>Bacteria</taxon>
        <taxon>Bacillati</taxon>
        <taxon>Bacillota</taxon>
        <taxon>Bacilli</taxon>
        <taxon>Lactobacillales</taxon>
        <taxon>Lactobacillaceae</taxon>
        <taxon>Lacticaseibacillus</taxon>
    </lineage>
</organism>
<comment type="caution">
    <text evidence="1">The sequence shown here is derived from an EMBL/GenBank/DDBJ whole genome shotgun (WGS) entry which is preliminary data.</text>
</comment>
<gene>
    <name evidence="1" type="ORF">ACFQ5J_05320</name>
</gene>
<name>A0ABW4E424_9LACO</name>
<evidence type="ECO:0000313" key="1">
    <source>
        <dbReference type="EMBL" id="MFD1484644.1"/>
    </source>
</evidence>
<protein>
    <recommendedName>
        <fullName evidence="3">Apea-like HEPN domain-containing protein</fullName>
    </recommendedName>
</protein>
<dbReference type="EMBL" id="JBHTON010000014">
    <property type="protein sequence ID" value="MFD1484644.1"/>
    <property type="molecule type" value="Genomic_DNA"/>
</dbReference>
<sequence length="289" mass="33181">MEMYHAYLCYDCKKEGYISQLKASVTEKSYLSATCQRGHHVDIFTSTPLFAPLYEHAMQAHISHNYFESFLSAYSALENIFRIASQANIWMYSNRDMTAVDKALKFGALLSSERCQGNFYTVAAERFPKRFETITEEFNRLVSVRNRVMHGSVIPDEGRSMQALMTVWKVGVICLYGWMENGGSVIQYYQMTRSNYDLSKRSEHVSAQKEIEAMPHPDPMKIGNLCYYLSPLSEVRGLLGSINWDHKFDDANGQPDFEAVIDSQLKVTFEQLIQQTPPLDTIIKQSIKR</sequence>
<proteinExistence type="predicted"/>
<reference evidence="2" key="1">
    <citation type="journal article" date="2019" name="Int. J. Syst. Evol. Microbiol.">
        <title>The Global Catalogue of Microorganisms (GCM) 10K type strain sequencing project: providing services to taxonomists for standard genome sequencing and annotation.</title>
        <authorList>
            <consortium name="The Broad Institute Genomics Platform"/>
            <consortium name="The Broad Institute Genome Sequencing Center for Infectious Disease"/>
            <person name="Wu L."/>
            <person name="Ma J."/>
        </authorList>
    </citation>
    <scope>NUCLEOTIDE SEQUENCE [LARGE SCALE GENOMIC DNA]</scope>
    <source>
        <strain evidence="2">CCM 8903</strain>
    </source>
</reference>
<evidence type="ECO:0008006" key="3">
    <source>
        <dbReference type="Google" id="ProtNLM"/>
    </source>
</evidence>
<dbReference type="Proteomes" id="UP001597252">
    <property type="component" value="Unassembled WGS sequence"/>
</dbReference>